<reference evidence="3" key="1">
    <citation type="submission" date="2017-01" db="EMBL/GenBank/DDBJ databases">
        <authorList>
            <person name="Varghese N."/>
            <person name="Submissions S."/>
        </authorList>
    </citation>
    <scope>NUCLEOTIDE SEQUENCE [LARGE SCALE GENOMIC DNA]</scope>
    <source>
        <strain evidence="3">DSM 21054</strain>
    </source>
</reference>
<evidence type="ECO:0008006" key="4">
    <source>
        <dbReference type="Google" id="ProtNLM"/>
    </source>
</evidence>
<keyword evidence="3" id="KW-1185">Reference proteome</keyword>
<sequence>MRSILYLIAVILIIGWLLGVFVYSATGLIHVLLVLAIISLLLQLIGGSR</sequence>
<dbReference type="RefSeq" id="WP_144264048.1">
    <property type="nucleotide sequence ID" value="NZ_AP017422.1"/>
</dbReference>
<keyword evidence="1" id="KW-0812">Transmembrane</keyword>
<organism evidence="2 3">
    <name type="scientific">Filimonas lacunae</name>
    <dbReference type="NCBI Taxonomy" id="477680"/>
    <lineage>
        <taxon>Bacteria</taxon>
        <taxon>Pseudomonadati</taxon>
        <taxon>Bacteroidota</taxon>
        <taxon>Chitinophagia</taxon>
        <taxon>Chitinophagales</taxon>
        <taxon>Chitinophagaceae</taxon>
        <taxon>Filimonas</taxon>
    </lineage>
</organism>
<evidence type="ECO:0000313" key="2">
    <source>
        <dbReference type="EMBL" id="SIT16929.1"/>
    </source>
</evidence>
<dbReference type="Proteomes" id="UP000186917">
    <property type="component" value="Unassembled WGS sequence"/>
</dbReference>
<evidence type="ECO:0000313" key="3">
    <source>
        <dbReference type="Proteomes" id="UP000186917"/>
    </source>
</evidence>
<dbReference type="STRING" id="477680.SAMN05421788_104293"/>
<feature type="transmembrane region" description="Helical" evidence="1">
    <location>
        <begin position="5"/>
        <end position="23"/>
    </location>
</feature>
<dbReference type="InterPro" id="IPR043727">
    <property type="entry name" value="Lmo0937-like"/>
</dbReference>
<proteinExistence type="predicted"/>
<dbReference type="NCBIfam" id="NF033488">
    <property type="entry name" value="lmo0937_fam_TM"/>
    <property type="match status" value="1"/>
</dbReference>
<gene>
    <name evidence="2" type="ORF">SAMN05421788_104293</name>
</gene>
<evidence type="ECO:0000256" key="1">
    <source>
        <dbReference type="SAM" id="Phobius"/>
    </source>
</evidence>
<name>A0A173MRM5_9BACT</name>
<dbReference type="Pfam" id="PF18919">
    <property type="entry name" value="DUF5670"/>
    <property type="match status" value="1"/>
</dbReference>
<dbReference type="KEGG" id="fln:FLA_6397"/>
<protein>
    <recommendedName>
        <fullName evidence="4">Lmo0937 family membrane protein</fullName>
    </recommendedName>
</protein>
<accession>A0A173MRM5</accession>
<keyword evidence="1" id="KW-0472">Membrane</keyword>
<feature type="transmembrane region" description="Helical" evidence="1">
    <location>
        <begin position="29"/>
        <end position="46"/>
    </location>
</feature>
<dbReference type="EMBL" id="FTOR01000004">
    <property type="protein sequence ID" value="SIT16929.1"/>
    <property type="molecule type" value="Genomic_DNA"/>
</dbReference>
<keyword evidence="1" id="KW-1133">Transmembrane helix</keyword>
<dbReference type="AlphaFoldDB" id="A0A173MRM5"/>